<dbReference type="InterPro" id="IPR035069">
    <property type="entry name" value="TTHA1013/TTHA0281-like"/>
</dbReference>
<comment type="caution">
    <text evidence="1">The sequence shown here is derived from an EMBL/GenBank/DDBJ whole genome shotgun (WGS) entry which is preliminary data.</text>
</comment>
<accession>A0A0B0EE49</accession>
<dbReference type="Gene3D" id="3.30.160.250">
    <property type="match status" value="1"/>
</dbReference>
<proteinExistence type="predicted"/>
<dbReference type="Proteomes" id="UP000030652">
    <property type="component" value="Unassembled WGS sequence"/>
</dbReference>
<dbReference type="EMBL" id="JRYO01000229">
    <property type="protein sequence ID" value="KHE90879.1"/>
    <property type="molecule type" value="Genomic_DNA"/>
</dbReference>
<name>A0A0B0EE49_9BACT</name>
<evidence type="ECO:0000313" key="1">
    <source>
        <dbReference type="EMBL" id="KHE90879.1"/>
    </source>
</evidence>
<sequence>MKSLKALRIKIKIGELWVSPELHVLLTMEDNIFVVRCLDFTVSSHGEDERDALKNLAEAIKEYILTAIENDNINTLYDPAHNKYWRMFNEREVRQLHKNFKRSMSVLTESSKKFEKLTAELTYA</sequence>
<dbReference type="SUPFAM" id="SSF143100">
    <property type="entry name" value="TTHA1013/TTHA0281-like"/>
    <property type="match status" value="1"/>
</dbReference>
<evidence type="ECO:0008006" key="3">
    <source>
        <dbReference type="Google" id="ProtNLM"/>
    </source>
</evidence>
<organism evidence="1 2">
    <name type="scientific">Candidatus Scalindua brodae</name>
    <dbReference type="NCBI Taxonomy" id="237368"/>
    <lineage>
        <taxon>Bacteria</taxon>
        <taxon>Pseudomonadati</taxon>
        <taxon>Planctomycetota</taxon>
        <taxon>Candidatus Brocadiia</taxon>
        <taxon>Candidatus Brocadiales</taxon>
        <taxon>Candidatus Scalinduaceae</taxon>
        <taxon>Candidatus Scalindua</taxon>
    </lineage>
</organism>
<protein>
    <recommendedName>
        <fullName evidence="3">HicB-like antitoxin of toxin-antitoxin system domain-containing protein</fullName>
    </recommendedName>
</protein>
<reference evidence="1 2" key="1">
    <citation type="submission" date="2014-10" db="EMBL/GenBank/DDBJ databases">
        <title>Draft genome of anammox bacterium scalindua brodae, obtained using differential coverage binning of sequence data from two enrichment reactors.</title>
        <authorList>
            <person name="Speth D.R."/>
            <person name="Russ L."/>
            <person name="Kartal B."/>
            <person name="Op den Camp H.J."/>
            <person name="Dutilh B.E."/>
            <person name="Jetten M.S."/>
        </authorList>
    </citation>
    <scope>NUCLEOTIDE SEQUENCE [LARGE SCALE GENOMIC DNA]</scope>
    <source>
        <strain evidence="1">RU1</strain>
    </source>
</reference>
<dbReference type="AlphaFoldDB" id="A0A0B0EE49"/>
<evidence type="ECO:0000313" key="2">
    <source>
        <dbReference type="Proteomes" id="UP000030652"/>
    </source>
</evidence>
<gene>
    <name evidence="1" type="ORF">SCABRO_03376</name>
</gene>
<dbReference type="eggNOG" id="ENOG50342CS">
    <property type="taxonomic scope" value="Bacteria"/>
</dbReference>